<sequence>MSLLHTTTWHWVRHGPTHQKTFVGWRDVPADLSDADQLKRVCDALPEDALVISSDLMRCIDTADAVAANRQRLPHAAGLRELHFGSWDGVHFSDISDRHPTLSRTYWETPGDATPPGGESWNDAAHRVHTAVQHIAQQNPGRHIIAVAHFGAILTQVQQAMGISAQQVLGHKIDNLSVTTIDWTRPQDRVTRINHLL</sequence>
<dbReference type="InterPro" id="IPR029033">
    <property type="entry name" value="His_PPase_superfam"/>
</dbReference>
<dbReference type="GO" id="GO:0005737">
    <property type="term" value="C:cytoplasm"/>
    <property type="evidence" value="ECO:0007669"/>
    <property type="project" value="TreeGrafter"/>
</dbReference>
<organism evidence="1 2">
    <name type="scientific">Ascidiaceihabitans donghaensis</name>
    <dbReference type="NCBI Taxonomy" id="1510460"/>
    <lineage>
        <taxon>Bacteria</taxon>
        <taxon>Pseudomonadati</taxon>
        <taxon>Pseudomonadota</taxon>
        <taxon>Alphaproteobacteria</taxon>
        <taxon>Rhodobacterales</taxon>
        <taxon>Paracoccaceae</taxon>
        <taxon>Ascidiaceihabitans</taxon>
    </lineage>
</organism>
<dbReference type="Pfam" id="PF00300">
    <property type="entry name" value="His_Phos_1"/>
    <property type="match status" value="1"/>
</dbReference>
<dbReference type="CDD" id="cd07067">
    <property type="entry name" value="HP_PGM_like"/>
    <property type="match status" value="1"/>
</dbReference>
<dbReference type="SMART" id="SM00855">
    <property type="entry name" value="PGAM"/>
    <property type="match status" value="1"/>
</dbReference>
<dbReference type="SUPFAM" id="SSF53254">
    <property type="entry name" value="Phosphoglycerate mutase-like"/>
    <property type="match status" value="1"/>
</dbReference>
<dbReference type="PANTHER" id="PTHR48100">
    <property type="entry name" value="BROAD-SPECIFICITY PHOSPHATASE YOR283W-RELATED"/>
    <property type="match status" value="1"/>
</dbReference>
<dbReference type="InterPro" id="IPR013078">
    <property type="entry name" value="His_Pase_superF_clade-1"/>
</dbReference>
<dbReference type="InterPro" id="IPR050275">
    <property type="entry name" value="PGM_Phosphatase"/>
</dbReference>
<proteinExistence type="predicted"/>
<dbReference type="EMBL" id="OMOR01000002">
    <property type="protein sequence ID" value="SPH27410.1"/>
    <property type="molecule type" value="Genomic_DNA"/>
</dbReference>
<evidence type="ECO:0000313" key="1">
    <source>
        <dbReference type="EMBL" id="SPH27410.1"/>
    </source>
</evidence>
<dbReference type="Proteomes" id="UP000244880">
    <property type="component" value="Unassembled WGS sequence"/>
</dbReference>
<dbReference type="EC" id="5.4.2.-" evidence="1"/>
<evidence type="ECO:0000313" key="2">
    <source>
        <dbReference type="Proteomes" id="UP000244880"/>
    </source>
</evidence>
<dbReference type="Gene3D" id="3.40.50.1240">
    <property type="entry name" value="Phosphoglycerate mutase-like"/>
    <property type="match status" value="1"/>
</dbReference>
<protein>
    <submittedName>
        <fullName evidence="1">Phosphoglycerate mutase GpmB</fullName>
        <ecNumber evidence="1">5.4.2.-</ecNumber>
    </submittedName>
</protein>
<dbReference type="OrthoDB" id="8347407at2"/>
<keyword evidence="2" id="KW-1185">Reference proteome</keyword>
<keyword evidence="1" id="KW-0413">Isomerase</keyword>
<dbReference type="AlphaFoldDB" id="A0A2R8BPE3"/>
<gene>
    <name evidence="1" type="primary">gpmB</name>
    <name evidence="1" type="ORF">ASD8599_03876</name>
</gene>
<accession>A0A2R8BPE3</accession>
<dbReference type="RefSeq" id="WP_108830351.1">
    <property type="nucleotide sequence ID" value="NZ_OMOR01000002.1"/>
</dbReference>
<name>A0A2R8BPE3_9RHOB</name>
<reference evidence="1 2" key="1">
    <citation type="submission" date="2018-03" db="EMBL/GenBank/DDBJ databases">
        <authorList>
            <person name="Keele B.F."/>
        </authorList>
    </citation>
    <scope>NUCLEOTIDE SEQUENCE [LARGE SCALE GENOMIC DNA]</scope>
    <source>
        <strain evidence="1 2">CECT 8599</strain>
    </source>
</reference>
<dbReference type="PANTHER" id="PTHR48100:SF1">
    <property type="entry name" value="HISTIDINE PHOSPHATASE FAMILY PROTEIN-RELATED"/>
    <property type="match status" value="1"/>
</dbReference>
<dbReference type="GO" id="GO:0016853">
    <property type="term" value="F:isomerase activity"/>
    <property type="evidence" value="ECO:0007669"/>
    <property type="project" value="UniProtKB-KW"/>
</dbReference>
<dbReference type="GO" id="GO:0016791">
    <property type="term" value="F:phosphatase activity"/>
    <property type="evidence" value="ECO:0007669"/>
    <property type="project" value="TreeGrafter"/>
</dbReference>